<name>A0ABX0GZU9_9ACTN</name>
<proteinExistence type="predicted"/>
<accession>A0ABX0GZU9</accession>
<evidence type="ECO:0000313" key="2">
    <source>
        <dbReference type="EMBL" id="NHC16513.1"/>
    </source>
</evidence>
<evidence type="ECO:0000313" key="3">
    <source>
        <dbReference type="Proteomes" id="UP000800981"/>
    </source>
</evidence>
<keyword evidence="2" id="KW-0282">Flagellum</keyword>
<evidence type="ECO:0000256" key="1">
    <source>
        <dbReference type="SAM" id="MobiDB-lite"/>
    </source>
</evidence>
<keyword evidence="2" id="KW-0966">Cell projection</keyword>
<feature type="region of interest" description="Disordered" evidence="1">
    <location>
        <begin position="149"/>
        <end position="173"/>
    </location>
</feature>
<reference evidence="2 3" key="1">
    <citation type="submission" date="2020-03" db="EMBL/GenBank/DDBJ databases">
        <title>Two novel Motilibacter sp.</title>
        <authorList>
            <person name="Liu S."/>
        </authorList>
    </citation>
    <scope>NUCLEOTIDE SEQUENCE [LARGE SCALE GENOMIC DNA]</scope>
    <source>
        <strain evidence="2 3">E257</strain>
    </source>
</reference>
<sequence length="173" mass="16357">MTTVAPEVLEAVAAAAEAAASALPSAALLVPGTPVFDVTAAPVPADAATAVVAGLAGSVRGSSLVVIGADLVEALRSSPLGELDVAAAVQPALTAAGAAFGQVVVESGRELPVDVALDSLAGAGMAVAVPLLADGEVRATYAAVLSAAPSGAGAGTAGSGPRTARGLDLLRDV</sequence>
<gene>
    <name evidence="2" type="ORF">G9H71_22250</name>
</gene>
<feature type="non-terminal residue" evidence="2">
    <location>
        <position position="173"/>
    </location>
</feature>
<dbReference type="Proteomes" id="UP000800981">
    <property type="component" value="Unassembled WGS sequence"/>
</dbReference>
<protein>
    <submittedName>
        <fullName evidence="2">Flagellar motor switch protein FliN</fullName>
    </submittedName>
</protein>
<organism evidence="2 3">
    <name type="scientific">Motilibacter deserti</name>
    <dbReference type="NCBI Taxonomy" id="2714956"/>
    <lineage>
        <taxon>Bacteria</taxon>
        <taxon>Bacillati</taxon>
        <taxon>Actinomycetota</taxon>
        <taxon>Actinomycetes</taxon>
        <taxon>Motilibacterales</taxon>
        <taxon>Motilibacteraceae</taxon>
        <taxon>Motilibacter</taxon>
    </lineage>
</organism>
<dbReference type="RefSeq" id="WP_166284943.1">
    <property type="nucleotide sequence ID" value="NZ_JAANNP010000192.1"/>
</dbReference>
<keyword evidence="3" id="KW-1185">Reference proteome</keyword>
<dbReference type="EMBL" id="JAANNP010000192">
    <property type="protein sequence ID" value="NHC16513.1"/>
    <property type="molecule type" value="Genomic_DNA"/>
</dbReference>
<keyword evidence="2" id="KW-0969">Cilium</keyword>
<comment type="caution">
    <text evidence="2">The sequence shown here is derived from an EMBL/GenBank/DDBJ whole genome shotgun (WGS) entry which is preliminary data.</text>
</comment>